<reference evidence="1" key="1">
    <citation type="submission" date="2018-05" db="EMBL/GenBank/DDBJ databases">
        <authorList>
            <person name="Lanie J.A."/>
            <person name="Ng W.-L."/>
            <person name="Kazmierczak K.M."/>
            <person name="Andrzejewski T.M."/>
            <person name="Davidsen T.M."/>
            <person name="Wayne K.J."/>
            <person name="Tettelin H."/>
            <person name="Glass J.I."/>
            <person name="Rusch D."/>
            <person name="Podicherti R."/>
            <person name="Tsui H.-C.T."/>
            <person name="Winkler M.E."/>
        </authorList>
    </citation>
    <scope>NUCLEOTIDE SEQUENCE</scope>
</reference>
<sequence length="73" mass="8636">KLFREALIKVTAFKSLGWQGCLKEFWIVLMKFYSTWNKASLMKSVFPKSHVPKTVIPNTHRGNWAFSRNRKIH</sequence>
<name>A0A383BL59_9ZZZZ</name>
<feature type="non-terminal residue" evidence="1">
    <location>
        <position position="1"/>
    </location>
</feature>
<proteinExistence type="predicted"/>
<protein>
    <submittedName>
        <fullName evidence="1">Uncharacterized protein</fullName>
    </submittedName>
</protein>
<accession>A0A383BL59</accession>
<dbReference type="EMBL" id="UINC01201297">
    <property type="protein sequence ID" value="SVE20571.1"/>
    <property type="molecule type" value="Genomic_DNA"/>
</dbReference>
<organism evidence="1">
    <name type="scientific">marine metagenome</name>
    <dbReference type="NCBI Taxonomy" id="408172"/>
    <lineage>
        <taxon>unclassified sequences</taxon>
        <taxon>metagenomes</taxon>
        <taxon>ecological metagenomes</taxon>
    </lineage>
</organism>
<dbReference type="AlphaFoldDB" id="A0A383BL59"/>
<gene>
    <name evidence="1" type="ORF">METZ01_LOCUS473425</name>
</gene>
<evidence type="ECO:0000313" key="1">
    <source>
        <dbReference type="EMBL" id="SVE20571.1"/>
    </source>
</evidence>